<keyword evidence="11" id="KW-0830">Ubiquinone</keyword>
<evidence type="ECO:0000256" key="3">
    <source>
        <dbReference type="ARBA" id="ARBA00010766"/>
    </source>
</evidence>
<dbReference type="InterPro" id="IPR012762">
    <property type="entry name" value="Ubiq_biosynth_COQ9"/>
</dbReference>
<dbReference type="AlphaFoldDB" id="A0A5N5T0K6"/>
<dbReference type="UniPathway" id="UPA00232"/>
<evidence type="ECO:0000259" key="10">
    <source>
        <dbReference type="Pfam" id="PF08511"/>
    </source>
</evidence>
<evidence type="ECO:0000256" key="2">
    <source>
        <dbReference type="ARBA" id="ARBA00004749"/>
    </source>
</evidence>
<feature type="region of interest" description="Disordered" evidence="9">
    <location>
        <begin position="48"/>
        <end position="73"/>
    </location>
</feature>
<dbReference type="EMBL" id="SEYY01016419">
    <property type="protein sequence ID" value="KAB7499832.1"/>
    <property type="molecule type" value="Genomic_DNA"/>
</dbReference>
<protein>
    <recommendedName>
        <fullName evidence="8">Ubiquinone biosynthesis protein</fullName>
    </recommendedName>
</protein>
<sequence>MKSLYKIFQTFSSISRTIPKPCLLMKSRHIPLSSYSLHFRQYCSATTTKVPNTPTGDSGESSSSSSEESDETEAEMDLRVSILEASLPFVHTSGWSSESLSREFRLFKHVTWYVSQMVELELVNHFFKKCNDKLENEMKERANSGKYSGRTPVSTTTFISDAVEFRLRMNIEYIDTWAKALALHASPNNWSTAFDNVTTIIDTIWYYAGDKICRLLGIARRGSLLLIYKSTELCLLQDKSEDYKDTWSFLSRRLNEAESLEKFVNFIMQSIIRNWNSGKSWHYHDSEYVGFQHKVYVKRKK</sequence>
<evidence type="ECO:0000256" key="7">
    <source>
        <dbReference type="ARBA" id="ARBA00023128"/>
    </source>
</evidence>
<keyword evidence="12" id="KW-1185">Reference proteome</keyword>
<keyword evidence="5" id="KW-0809">Transit peptide</keyword>
<evidence type="ECO:0000256" key="4">
    <source>
        <dbReference type="ARBA" id="ARBA00022688"/>
    </source>
</evidence>
<evidence type="ECO:0000313" key="12">
    <source>
        <dbReference type="Proteomes" id="UP000326759"/>
    </source>
</evidence>
<reference evidence="11 12" key="1">
    <citation type="journal article" date="2019" name="PLoS Biol.">
        <title>Sex chromosomes control vertical transmission of feminizing Wolbachia symbionts in an isopod.</title>
        <authorList>
            <person name="Becking T."/>
            <person name="Chebbi M.A."/>
            <person name="Giraud I."/>
            <person name="Moumen B."/>
            <person name="Laverre T."/>
            <person name="Caubet Y."/>
            <person name="Peccoud J."/>
            <person name="Gilbert C."/>
            <person name="Cordaux R."/>
        </authorList>
    </citation>
    <scope>NUCLEOTIDE SEQUENCE [LARGE SCALE GENOMIC DNA]</scope>
    <source>
        <strain evidence="11">ANa2</strain>
        <tissue evidence="11">Whole body excluding digestive tract and cuticle</tissue>
    </source>
</reference>
<comment type="similarity">
    <text evidence="3 8">Belongs to the COQ9 family.</text>
</comment>
<dbReference type="NCBIfam" id="TIGR02396">
    <property type="entry name" value="diverge_rpsU"/>
    <property type="match status" value="1"/>
</dbReference>
<accession>A0A5N5T0K6</accession>
<dbReference type="OrthoDB" id="619536at2759"/>
<evidence type="ECO:0000256" key="1">
    <source>
        <dbReference type="ARBA" id="ARBA00004173"/>
    </source>
</evidence>
<proteinExistence type="inferred from homology"/>
<dbReference type="Pfam" id="PF08511">
    <property type="entry name" value="COQ9"/>
    <property type="match status" value="1"/>
</dbReference>
<dbReference type="GO" id="GO:0005743">
    <property type="term" value="C:mitochondrial inner membrane"/>
    <property type="evidence" value="ECO:0007669"/>
    <property type="project" value="TreeGrafter"/>
</dbReference>
<comment type="pathway">
    <text evidence="2 8">Cofactor biosynthesis; ubiquinone biosynthesis.</text>
</comment>
<comment type="subcellular location">
    <subcellularLocation>
        <location evidence="1 8">Mitochondrion</location>
    </subcellularLocation>
</comment>
<gene>
    <name evidence="11" type="primary">coq9</name>
    <name evidence="11" type="ORF">Anas_04857</name>
</gene>
<evidence type="ECO:0000256" key="8">
    <source>
        <dbReference type="RuleBase" id="RU366063"/>
    </source>
</evidence>
<feature type="compositionally biased region" description="Low complexity" evidence="9">
    <location>
        <begin position="55"/>
        <end position="66"/>
    </location>
</feature>
<evidence type="ECO:0000313" key="11">
    <source>
        <dbReference type="EMBL" id="KAB7499832.1"/>
    </source>
</evidence>
<dbReference type="Gene3D" id="1.10.357.10">
    <property type="entry name" value="Tetracycline Repressor, domain 2"/>
    <property type="match status" value="1"/>
</dbReference>
<dbReference type="GO" id="GO:0008289">
    <property type="term" value="F:lipid binding"/>
    <property type="evidence" value="ECO:0007669"/>
    <property type="project" value="UniProtKB-UniRule"/>
</dbReference>
<name>A0A5N5T0K6_9CRUS</name>
<dbReference type="PANTHER" id="PTHR21427:SF19">
    <property type="entry name" value="UBIQUINONE BIOSYNTHESIS PROTEIN COQ9, MITOCHONDRIAL"/>
    <property type="match status" value="1"/>
</dbReference>
<comment type="caution">
    <text evidence="11">The sequence shown here is derived from an EMBL/GenBank/DDBJ whole genome shotgun (WGS) entry which is preliminary data.</text>
</comment>
<keyword evidence="4 8" id="KW-0831">Ubiquinone biosynthesis</keyword>
<evidence type="ECO:0000256" key="9">
    <source>
        <dbReference type="SAM" id="MobiDB-lite"/>
    </source>
</evidence>
<dbReference type="Proteomes" id="UP000326759">
    <property type="component" value="Unassembled WGS sequence"/>
</dbReference>
<evidence type="ECO:0000256" key="5">
    <source>
        <dbReference type="ARBA" id="ARBA00022946"/>
    </source>
</evidence>
<feature type="domain" description="COQ9 C-terminal" evidence="10">
    <location>
        <begin position="192"/>
        <end position="260"/>
    </location>
</feature>
<dbReference type="InterPro" id="IPR013718">
    <property type="entry name" value="COQ9_C"/>
</dbReference>
<evidence type="ECO:0000256" key="6">
    <source>
        <dbReference type="ARBA" id="ARBA00023121"/>
    </source>
</evidence>
<keyword evidence="7 8" id="KW-0496">Mitochondrion</keyword>
<dbReference type="GO" id="GO:0006744">
    <property type="term" value="P:ubiquinone biosynthetic process"/>
    <property type="evidence" value="ECO:0007669"/>
    <property type="project" value="UniProtKB-UniRule"/>
</dbReference>
<comment type="function">
    <text evidence="8">Membrane-associated protein that warps the membrane surface to access and bind aromatic isoprenes with high specificity, including ubiquinone (CoQ) isoprene intermediates and presents them directly to Coq7, therefore facilitating the Coq7-mediated hydroxylase step. Participates in the biosynthesis of coenzyme Q, also named ubiquinone, an essential lipid-soluble electron transporter for aerobic cellular respiration.</text>
</comment>
<keyword evidence="6 8" id="KW-0446">Lipid-binding</keyword>
<organism evidence="11 12">
    <name type="scientific">Armadillidium nasatum</name>
    <dbReference type="NCBI Taxonomy" id="96803"/>
    <lineage>
        <taxon>Eukaryota</taxon>
        <taxon>Metazoa</taxon>
        <taxon>Ecdysozoa</taxon>
        <taxon>Arthropoda</taxon>
        <taxon>Crustacea</taxon>
        <taxon>Multicrustacea</taxon>
        <taxon>Malacostraca</taxon>
        <taxon>Eumalacostraca</taxon>
        <taxon>Peracarida</taxon>
        <taxon>Isopoda</taxon>
        <taxon>Oniscidea</taxon>
        <taxon>Crinocheta</taxon>
        <taxon>Armadillidiidae</taxon>
        <taxon>Armadillidium</taxon>
    </lineage>
</organism>
<dbReference type="PANTHER" id="PTHR21427">
    <property type="entry name" value="UBIQUINONE BIOSYNTHESIS PROTEIN COQ9, MITOCHONDRIAL"/>
    <property type="match status" value="1"/>
</dbReference>